<reference evidence="2 3" key="1">
    <citation type="submission" date="2019-01" db="EMBL/GenBank/DDBJ databases">
        <authorList>
            <person name="Chen W.-M."/>
        </authorList>
    </citation>
    <scope>NUCLEOTIDE SEQUENCE [LARGE SCALE GENOMIC DNA]</scope>
    <source>
        <strain evidence="2 3">HPM-16</strain>
    </source>
</reference>
<organism evidence="2 3">
    <name type="scientific">Neptunomonas marina</name>
    <dbReference type="NCBI Taxonomy" id="1815562"/>
    <lineage>
        <taxon>Bacteria</taxon>
        <taxon>Pseudomonadati</taxon>
        <taxon>Pseudomonadota</taxon>
        <taxon>Gammaproteobacteria</taxon>
        <taxon>Oceanospirillales</taxon>
        <taxon>Oceanospirillaceae</taxon>
        <taxon>Neptunomonas</taxon>
    </lineage>
</organism>
<feature type="signal peptide" evidence="1">
    <location>
        <begin position="1"/>
        <end position="25"/>
    </location>
</feature>
<gene>
    <name evidence="2" type="ORF">EOE65_00755</name>
</gene>
<sequence length="179" mass="20162">MKATLTPARTLIALTLSLQVLTVSAQTSPETPAPQAQINSLSPSYDKEARFQLSENDVKSFIYQWFAAFDHQREAGFFLNRLASPIDLTYPGTPLRSETDFLRWYGNVTQNIAWNSHSIKSLTVTGDQQTGWQVALQVRWQAREHTGKKYDLVVAQQLKVIRVGDLLKIAQLQSKLVEG</sequence>
<dbReference type="Proteomes" id="UP000282818">
    <property type="component" value="Unassembled WGS sequence"/>
</dbReference>
<evidence type="ECO:0000313" key="2">
    <source>
        <dbReference type="EMBL" id="RVU32215.1"/>
    </source>
</evidence>
<comment type="caution">
    <text evidence="2">The sequence shown here is derived from an EMBL/GenBank/DDBJ whole genome shotgun (WGS) entry which is preliminary data.</text>
</comment>
<accession>A0A437QCP7</accession>
<feature type="chain" id="PRO_5019494093" description="Nuclear transport factor 2 family protein" evidence="1">
    <location>
        <begin position="26"/>
        <end position="179"/>
    </location>
</feature>
<keyword evidence="1" id="KW-0732">Signal</keyword>
<protein>
    <recommendedName>
        <fullName evidence="4">Nuclear transport factor 2 family protein</fullName>
    </recommendedName>
</protein>
<name>A0A437QCP7_9GAMM</name>
<proteinExistence type="predicted"/>
<evidence type="ECO:0000256" key="1">
    <source>
        <dbReference type="SAM" id="SignalP"/>
    </source>
</evidence>
<dbReference type="AlphaFoldDB" id="A0A437QCP7"/>
<dbReference type="RefSeq" id="WP_127692384.1">
    <property type="nucleotide sequence ID" value="NZ_SACQ01000001.1"/>
</dbReference>
<keyword evidence="3" id="KW-1185">Reference proteome</keyword>
<dbReference type="EMBL" id="SACQ01000001">
    <property type="protein sequence ID" value="RVU32215.1"/>
    <property type="molecule type" value="Genomic_DNA"/>
</dbReference>
<evidence type="ECO:0000313" key="3">
    <source>
        <dbReference type="Proteomes" id="UP000282818"/>
    </source>
</evidence>
<evidence type="ECO:0008006" key="4">
    <source>
        <dbReference type="Google" id="ProtNLM"/>
    </source>
</evidence>